<evidence type="ECO:0000313" key="2">
    <source>
        <dbReference type="EMBL" id="QUE50051.1"/>
    </source>
</evidence>
<evidence type="ECO:0000313" key="3">
    <source>
        <dbReference type="Proteomes" id="UP000676169"/>
    </source>
</evidence>
<protein>
    <submittedName>
        <fullName evidence="2">TIGR04222 domain-containing membrane protein</fullName>
    </submittedName>
</protein>
<dbReference type="InterPro" id="IPR026467">
    <property type="entry name" value="Ser/Gly_Cys_C_dom"/>
</dbReference>
<name>A0A975G785_9BACT</name>
<accession>A0A975G785</accession>
<keyword evidence="3" id="KW-1185">Reference proteome</keyword>
<evidence type="ECO:0000256" key="1">
    <source>
        <dbReference type="SAM" id="Phobius"/>
    </source>
</evidence>
<dbReference type="KEGG" id="lamb:KBB96_14385"/>
<gene>
    <name evidence="2" type="ORF">KBB96_14385</name>
</gene>
<proteinExistence type="predicted"/>
<keyword evidence="1" id="KW-1133">Transmembrane helix</keyword>
<keyword evidence="1" id="KW-0812">Transmembrane</keyword>
<reference evidence="2" key="1">
    <citation type="submission" date="2021-04" db="EMBL/GenBank/DDBJ databases">
        <title>Luteolibacter sp. 32A isolated from the skin of an Anderson's salamander (Ambystoma andersonii).</title>
        <authorList>
            <person name="Spergser J."/>
            <person name="Busse H.-J."/>
        </authorList>
    </citation>
    <scope>NUCLEOTIDE SEQUENCE</scope>
    <source>
        <strain evidence="2">32A</strain>
    </source>
</reference>
<feature type="transmembrane region" description="Helical" evidence="1">
    <location>
        <begin position="20"/>
        <end position="38"/>
    </location>
</feature>
<dbReference type="RefSeq" id="WP_211630140.1">
    <property type="nucleotide sequence ID" value="NZ_CP073100.1"/>
</dbReference>
<feature type="transmembrane region" description="Helical" evidence="1">
    <location>
        <begin position="191"/>
        <end position="213"/>
    </location>
</feature>
<dbReference type="Proteomes" id="UP000676169">
    <property type="component" value="Chromosome"/>
</dbReference>
<sequence length="320" mass="33743">MTTLTTTLNPASIPIFDWNGPAFLVFYLAAFVGAMIWTSQRSERLAKRFEGAPNPRTLTDPFDIAFLAGGAPRVTQLAVARLLKLDLIVWRKRWTGEYLAATGKPTRESLHPVESALLTRVLGRREIGVAEACDCCRMRAEEIETRLAAAGLRPTAKEKSRTGWQAVRPLLLLMAVGGIKLAIGICRDKPVVFLAVGLFFTFIVTMAMMQTLLNRAGILTKAGREMLAGLRAERATASRESGFMPDLPLWSMGIALVGAYAITGIADADTIANSLNRHLSRPTNGGDTSGGSSCGTSGCSSGCGSGCGGGGCGGCGGGGD</sequence>
<dbReference type="AlphaFoldDB" id="A0A975G785"/>
<dbReference type="NCBIfam" id="TIGR04222">
    <property type="entry name" value="near_uncomplex"/>
    <property type="match status" value="1"/>
</dbReference>
<keyword evidence="1" id="KW-0472">Membrane</keyword>
<organism evidence="2 3">
    <name type="scientific">Luteolibacter ambystomatis</name>
    <dbReference type="NCBI Taxonomy" id="2824561"/>
    <lineage>
        <taxon>Bacteria</taxon>
        <taxon>Pseudomonadati</taxon>
        <taxon>Verrucomicrobiota</taxon>
        <taxon>Verrucomicrobiia</taxon>
        <taxon>Verrucomicrobiales</taxon>
        <taxon>Verrucomicrobiaceae</taxon>
        <taxon>Luteolibacter</taxon>
    </lineage>
</organism>
<dbReference type="EMBL" id="CP073100">
    <property type="protein sequence ID" value="QUE50051.1"/>
    <property type="molecule type" value="Genomic_DNA"/>
</dbReference>